<organism evidence="3 4">
    <name type="scientific">Streptomyces griseoaurantiacus</name>
    <dbReference type="NCBI Taxonomy" id="68213"/>
    <lineage>
        <taxon>Bacteria</taxon>
        <taxon>Bacillati</taxon>
        <taxon>Actinomycetota</taxon>
        <taxon>Actinomycetes</taxon>
        <taxon>Kitasatosporales</taxon>
        <taxon>Streptomycetaceae</taxon>
        <taxon>Streptomyces</taxon>
        <taxon>Streptomyces aurantiacus group</taxon>
    </lineage>
</organism>
<dbReference type="Pfam" id="PF21068">
    <property type="entry name" value="ATPgraspMvdD"/>
    <property type="match status" value="1"/>
</dbReference>
<dbReference type="OrthoDB" id="9794735at2"/>
<evidence type="ECO:0000259" key="2">
    <source>
        <dbReference type="Pfam" id="PF21068"/>
    </source>
</evidence>
<evidence type="ECO:0000256" key="1">
    <source>
        <dbReference type="SAM" id="MobiDB-lite"/>
    </source>
</evidence>
<gene>
    <name evidence="3" type="ORF">SAMN05216260_102375</name>
</gene>
<dbReference type="GO" id="GO:0018169">
    <property type="term" value="F:ribosomal S6-glutamic acid ligase activity"/>
    <property type="evidence" value="ECO:0007669"/>
    <property type="project" value="TreeGrafter"/>
</dbReference>
<dbReference type="AlphaFoldDB" id="A0A1G7DWU9"/>
<proteinExistence type="predicted"/>
<evidence type="ECO:0000313" key="4">
    <source>
        <dbReference type="Proteomes" id="UP000198614"/>
    </source>
</evidence>
<feature type="region of interest" description="Disordered" evidence="1">
    <location>
        <begin position="312"/>
        <end position="359"/>
    </location>
</feature>
<reference evidence="3 4" key="1">
    <citation type="submission" date="2016-10" db="EMBL/GenBank/DDBJ databases">
        <authorList>
            <person name="de Groot N.N."/>
        </authorList>
    </citation>
    <scope>NUCLEOTIDE SEQUENCE [LARGE SCALE GENOMIC DNA]</scope>
    <source>
        <strain evidence="3 4">CGMCC 4.1859</strain>
    </source>
</reference>
<dbReference type="Proteomes" id="UP000198614">
    <property type="component" value="Unassembled WGS sequence"/>
</dbReference>
<dbReference type="PANTHER" id="PTHR21621:SF0">
    <property type="entry name" value="BETA-CITRYLGLUTAMATE SYNTHASE B-RELATED"/>
    <property type="match status" value="1"/>
</dbReference>
<accession>A0A1G7DWU9</accession>
<sequence length="359" mass="38825">MTVLILTGEEDVTADLVVAQLHALGAPVVRLDPADLPGAVSLSGEYVHGRFRGHLSAGGRLVSMDGLRSVWVRRPGTPAARAGWPSDWLSEESGQALYGMLRSADVRWMNHPDAARRARYKPWQLRLAQRSGLPVPATLITTFPQAARDFAGRYPDLVVKPVSGTHPQHPPRAVPTSRVAPGTDFSAVAHGPTLLQRRVAKRADIRLTAVGDRMLAARKAVSPDAGPDEVDVRFARSDAPWKPVEVPPRVAEAVRGYLREAELAYGAFDFAEDADGIWWFLECNQSGQFGFVEAETEQPIARTVARWLACEDGAEPDTGDGGSTVPAPLSGGRRGTPAHPAPRVRPPRSPDRPPRSRPA</sequence>
<dbReference type="PANTHER" id="PTHR21621">
    <property type="entry name" value="RIBOSOMAL PROTEIN S6 MODIFICATION PROTEIN"/>
    <property type="match status" value="1"/>
</dbReference>
<dbReference type="InterPro" id="IPR048936">
    <property type="entry name" value="MvdD-like_ATPgrasp"/>
</dbReference>
<dbReference type="GO" id="GO:0009432">
    <property type="term" value="P:SOS response"/>
    <property type="evidence" value="ECO:0007669"/>
    <property type="project" value="TreeGrafter"/>
</dbReference>
<dbReference type="InterPro" id="IPR026449">
    <property type="entry name" value="GRASP_SAV_5884"/>
</dbReference>
<evidence type="ECO:0000313" key="3">
    <source>
        <dbReference type="EMBL" id="SDE55938.1"/>
    </source>
</evidence>
<feature type="compositionally biased region" description="Basic and acidic residues" evidence="1">
    <location>
        <begin position="348"/>
        <end position="359"/>
    </location>
</feature>
<feature type="domain" description="MvdD-like pre-ATP grasp" evidence="2">
    <location>
        <begin position="2"/>
        <end position="112"/>
    </location>
</feature>
<protein>
    <submittedName>
        <fullName evidence="3">ATP-grasp ribosomal peptide maturase, SAV_5884 family</fullName>
    </submittedName>
</protein>
<dbReference type="NCBIfam" id="TIGR04187">
    <property type="entry name" value="GRASP_SAV_5884"/>
    <property type="match status" value="1"/>
</dbReference>
<dbReference type="EMBL" id="FNAX01000002">
    <property type="protein sequence ID" value="SDE55938.1"/>
    <property type="molecule type" value="Genomic_DNA"/>
</dbReference>
<name>A0A1G7DWU9_9ACTN</name>
<dbReference type="SUPFAM" id="SSF56059">
    <property type="entry name" value="Glutathione synthetase ATP-binding domain-like"/>
    <property type="match status" value="1"/>
</dbReference>
<dbReference type="GO" id="GO:0005737">
    <property type="term" value="C:cytoplasm"/>
    <property type="evidence" value="ECO:0007669"/>
    <property type="project" value="TreeGrafter"/>
</dbReference>
<dbReference type="Gene3D" id="3.30.470.20">
    <property type="entry name" value="ATP-grasp fold, B domain"/>
    <property type="match status" value="1"/>
</dbReference>